<evidence type="ECO:0000313" key="1">
    <source>
        <dbReference type="EMBL" id="MDI2091611.1"/>
    </source>
</evidence>
<dbReference type="Proteomes" id="UP001431634">
    <property type="component" value="Unassembled WGS sequence"/>
</dbReference>
<proteinExistence type="predicted"/>
<gene>
    <name evidence="1" type="ORF">QJV27_09575</name>
</gene>
<name>A0ABT6Q3A9_9PROT</name>
<dbReference type="EMBL" id="JASBAO010000001">
    <property type="protein sequence ID" value="MDI2091611.1"/>
    <property type="molecule type" value="Genomic_DNA"/>
</dbReference>
<accession>A0ABT6Q3A9</accession>
<reference evidence="1" key="1">
    <citation type="submission" date="2023-05" db="EMBL/GenBank/DDBJ databases">
        <title>Whole genome sequence of Commensalibacter sp.</title>
        <authorList>
            <person name="Charoenyingcharoen P."/>
            <person name="Yukphan P."/>
        </authorList>
    </citation>
    <scope>NUCLEOTIDE SEQUENCE</scope>
    <source>
        <strain evidence="1">TBRC 16381</strain>
    </source>
</reference>
<evidence type="ECO:0000313" key="2">
    <source>
        <dbReference type="Proteomes" id="UP001431634"/>
    </source>
</evidence>
<sequence>MKFALFLCNRFFMKTTLKFNSKQASLDLQRIASKDIPYASAQGLNGVAKAARDRIKQDIPNIFHHTNAFTRNAVSFGPATKYDQTATVFIKDQQAKYLQFEEYGGTRTTSDNIVNPNAKALVIAGPKAKKNASGGLPKGYVKSLAQKAQQDLQRAKTAGRRGKAQSILKITGKNGKPGGFFLYNRQQRSLTRLVSFVSKASYKPKMGFHQKVEQFINKNANHYLTQAIDRILTKGK</sequence>
<dbReference type="RefSeq" id="WP_281448700.1">
    <property type="nucleotide sequence ID" value="NZ_JASBAO010000001.1"/>
</dbReference>
<evidence type="ECO:0008006" key="3">
    <source>
        <dbReference type="Google" id="ProtNLM"/>
    </source>
</evidence>
<protein>
    <recommendedName>
        <fullName evidence="3">Neck protein</fullName>
    </recommendedName>
</protein>
<keyword evidence="2" id="KW-1185">Reference proteome</keyword>
<organism evidence="1 2">
    <name type="scientific">Commensalibacter oyaizuii</name>
    <dbReference type="NCBI Taxonomy" id="3043873"/>
    <lineage>
        <taxon>Bacteria</taxon>
        <taxon>Pseudomonadati</taxon>
        <taxon>Pseudomonadota</taxon>
        <taxon>Alphaproteobacteria</taxon>
        <taxon>Acetobacterales</taxon>
        <taxon>Acetobacteraceae</taxon>
    </lineage>
</organism>
<comment type="caution">
    <text evidence="1">The sequence shown here is derived from an EMBL/GenBank/DDBJ whole genome shotgun (WGS) entry which is preliminary data.</text>
</comment>